<protein>
    <submittedName>
        <fullName evidence="2">Uncharacterized protein</fullName>
    </submittedName>
</protein>
<reference evidence="2" key="1">
    <citation type="submission" date="2019-08" db="EMBL/GenBank/DDBJ databases">
        <authorList>
            <person name="Kucharzyk K."/>
            <person name="Murdoch R.W."/>
            <person name="Higgins S."/>
            <person name="Loffler F."/>
        </authorList>
    </citation>
    <scope>NUCLEOTIDE SEQUENCE</scope>
</reference>
<dbReference type="AlphaFoldDB" id="A0A644W8M8"/>
<keyword evidence="1" id="KW-1133">Transmembrane helix</keyword>
<sequence length="73" mass="8573">MAVVNLHKSNIFFVYPDDMLNLFALYILFVVQVVLFKAVKHLVIIIENKKKYLYLADFFCINNNTLICEAILF</sequence>
<gene>
    <name evidence="2" type="ORF">SDC9_46408</name>
</gene>
<keyword evidence="1" id="KW-0472">Membrane</keyword>
<keyword evidence="1" id="KW-0812">Transmembrane</keyword>
<comment type="caution">
    <text evidence="2">The sequence shown here is derived from an EMBL/GenBank/DDBJ whole genome shotgun (WGS) entry which is preliminary data.</text>
</comment>
<accession>A0A644W8M8</accession>
<organism evidence="2">
    <name type="scientific">bioreactor metagenome</name>
    <dbReference type="NCBI Taxonomy" id="1076179"/>
    <lineage>
        <taxon>unclassified sequences</taxon>
        <taxon>metagenomes</taxon>
        <taxon>ecological metagenomes</taxon>
    </lineage>
</organism>
<feature type="transmembrane region" description="Helical" evidence="1">
    <location>
        <begin position="20"/>
        <end position="39"/>
    </location>
</feature>
<dbReference type="EMBL" id="VSSQ01000713">
    <property type="protein sequence ID" value="MPM00185.1"/>
    <property type="molecule type" value="Genomic_DNA"/>
</dbReference>
<proteinExistence type="predicted"/>
<evidence type="ECO:0000313" key="2">
    <source>
        <dbReference type="EMBL" id="MPM00185.1"/>
    </source>
</evidence>
<name>A0A644W8M8_9ZZZZ</name>
<evidence type="ECO:0000256" key="1">
    <source>
        <dbReference type="SAM" id="Phobius"/>
    </source>
</evidence>